<keyword evidence="2" id="KW-1185">Reference proteome</keyword>
<evidence type="ECO:0000313" key="2">
    <source>
        <dbReference type="Proteomes" id="UP000046392"/>
    </source>
</evidence>
<proteinExistence type="predicted"/>
<organism evidence="2 3">
    <name type="scientific">Strongyloides papillosus</name>
    <name type="common">Intestinal threadworm</name>
    <dbReference type="NCBI Taxonomy" id="174720"/>
    <lineage>
        <taxon>Eukaryota</taxon>
        <taxon>Metazoa</taxon>
        <taxon>Ecdysozoa</taxon>
        <taxon>Nematoda</taxon>
        <taxon>Chromadorea</taxon>
        <taxon>Rhabditida</taxon>
        <taxon>Tylenchina</taxon>
        <taxon>Panagrolaimomorpha</taxon>
        <taxon>Strongyloidoidea</taxon>
        <taxon>Strongyloididae</taxon>
        <taxon>Strongyloides</taxon>
    </lineage>
</organism>
<evidence type="ECO:0000313" key="3">
    <source>
        <dbReference type="WBParaSite" id="SPAL_0000513800.1"/>
    </source>
</evidence>
<dbReference type="Proteomes" id="UP000046392">
    <property type="component" value="Unplaced"/>
</dbReference>
<feature type="compositionally biased region" description="Low complexity" evidence="1">
    <location>
        <begin position="135"/>
        <end position="146"/>
    </location>
</feature>
<feature type="region of interest" description="Disordered" evidence="1">
    <location>
        <begin position="135"/>
        <end position="154"/>
    </location>
</feature>
<name>A0A0N5BGN8_STREA</name>
<accession>A0A0N5BGN8</accession>
<evidence type="ECO:0000256" key="1">
    <source>
        <dbReference type="SAM" id="MobiDB-lite"/>
    </source>
</evidence>
<dbReference type="WBParaSite" id="SPAL_0000513800.1">
    <property type="protein sequence ID" value="SPAL_0000513800.1"/>
    <property type="gene ID" value="SPAL_0000513800"/>
</dbReference>
<protein>
    <submittedName>
        <fullName evidence="3">UPAR/Ly6 domain-containing protein</fullName>
    </submittedName>
</protein>
<dbReference type="AlphaFoldDB" id="A0A0N5BGN8"/>
<sequence length="180" mass="19715">MCLFEGNMFIFVKGNFKEDKVNTTKVDCGENECATMNSTFIVGKDTSFSVELKSCFQKSLCLAKNKTGDISYKEFYDISEKSFNLSGLVFPGSKVNSTKDSKFENSWDNVTGQYTLECCDKDFCNGNGGSKISGDGSYNNSGDGASKNSDKENSAESGVTKYSIISVVSTIFLVSFLMIR</sequence>
<reference evidence="3" key="1">
    <citation type="submission" date="2017-02" db="UniProtKB">
        <authorList>
            <consortium name="WormBaseParasite"/>
        </authorList>
    </citation>
    <scope>IDENTIFICATION</scope>
</reference>